<feature type="non-terminal residue" evidence="2">
    <location>
        <position position="1"/>
    </location>
</feature>
<organism evidence="2 3">
    <name type="scientific">Toxoplasma gondii p89</name>
    <dbReference type="NCBI Taxonomy" id="943119"/>
    <lineage>
        <taxon>Eukaryota</taxon>
        <taxon>Sar</taxon>
        <taxon>Alveolata</taxon>
        <taxon>Apicomplexa</taxon>
        <taxon>Conoidasida</taxon>
        <taxon>Coccidia</taxon>
        <taxon>Eucoccidiorida</taxon>
        <taxon>Eimeriorina</taxon>
        <taxon>Sarcocystidae</taxon>
        <taxon>Toxoplasma</taxon>
    </lineage>
</organism>
<dbReference type="EMBL" id="AEYI02002626">
    <property type="protein sequence ID" value="KFG27753.1"/>
    <property type="molecule type" value="Genomic_DNA"/>
</dbReference>
<accession>A0A086J6I5</accession>
<proteinExistence type="predicted"/>
<dbReference type="VEuPathDB" id="ToxoDB:TGP89_421950"/>
<protein>
    <submittedName>
        <fullName evidence="2">Uncharacterized protein</fullName>
    </submittedName>
</protein>
<evidence type="ECO:0000313" key="3">
    <source>
        <dbReference type="Proteomes" id="UP000028828"/>
    </source>
</evidence>
<name>A0A086J6I5_TOXGO</name>
<dbReference type="AlphaFoldDB" id="A0A086J6I5"/>
<comment type="caution">
    <text evidence="2">The sequence shown here is derived from an EMBL/GenBank/DDBJ whole genome shotgun (WGS) entry which is preliminary data.</text>
</comment>
<sequence>LRRRRGALTDLERAAEEEQQKFQASASALSDTLACFPRRLHFLKSLSKFRKFVSGQLRATLSSAELADGQDRMRRLGEERRELQALLQKEEERRSKLRGEQQQQLLLLPILEQEKALAVTSRHFKEAASFSAEIKVSIRAFQYATWMFAYTHT</sequence>
<feature type="coiled-coil region" evidence="1">
    <location>
        <begin position="66"/>
        <end position="100"/>
    </location>
</feature>
<keyword evidence="1" id="KW-0175">Coiled coil</keyword>
<reference evidence="2 3" key="1">
    <citation type="submission" date="2014-03" db="EMBL/GenBank/DDBJ databases">
        <authorList>
            <person name="Sibley D."/>
            <person name="Venepally P."/>
            <person name="Karamycheva S."/>
            <person name="Hadjithomas M."/>
            <person name="Khan A."/>
            <person name="Brunk B."/>
            <person name="Roos D."/>
            <person name="Caler E."/>
            <person name="Lorenzi H."/>
        </authorList>
    </citation>
    <scope>NUCLEOTIDE SEQUENCE [LARGE SCALE GENOMIC DNA]</scope>
    <source>
        <strain evidence="3">p89</strain>
    </source>
</reference>
<dbReference type="Proteomes" id="UP000028828">
    <property type="component" value="Unassembled WGS sequence"/>
</dbReference>
<evidence type="ECO:0000313" key="2">
    <source>
        <dbReference type="EMBL" id="KFG27753.1"/>
    </source>
</evidence>
<evidence type="ECO:0000256" key="1">
    <source>
        <dbReference type="SAM" id="Coils"/>
    </source>
</evidence>
<gene>
    <name evidence="2" type="ORF">TGP89_421950</name>
</gene>